<dbReference type="Gene3D" id="3.30.420.10">
    <property type="entry name" value="Ribonuclease H-like superfamily/Ribonuclease H"/>
    <property type="match status" value="1"/>
</dbReference>
<gene>
    <name evidence="5" type="ordered locus">Ta1376</name>
</gene>
<dbReference type="Pfam" id="PF00929">
    <property type="entry name" value="RNase_T"/>
    <property type="match status" value="1"/>
</dbReference>
<dbReference type="PANTHER" id="PTHR30231">
    <property type="entry name" value="DNA POLYMERASE III SUBUNIT EPSILON"/>
    <property type="match status" value="1"/>
</dbReference>
<evidence type="ECO:0000259" key="4">
    <source>
        <dbReference type="SMART" id="SM00479"/>
    </source>
</evidence>
<dbReference type="STRING" id="273075.gene:9572603"/>
<protein>
    <recommendedName>
        <fullName evidence="4">Exonuclease domain-containing protein</fullName>
    </recommendedName>
</protein>
<proteinExistence type="predicted"/>
<dbReference type="RefSeq" id="WP_010901782.1">
    <property type="nucleotide sequence ID" value="NC_002578.1"/>
</dbReference>
<dbReference type="SUPFAM" id="SSF53098">
    <property type="entry name" value="Ribonuclease H-like"/>
    <property type="match status" value="1"/>
</dbReference>
<evidence type="ECO:0000256" key="1">
    <source>
        <dbReference type="ARBA" id="ARBA00022722"/>
    </source>
</evidence>
<dbReference type="eggNOG" id="arCOG05109">
    <property type="taxonomic scope" value="Archaea"/>
</dbReference>
<dbReference type="InterPro" id="IPR013520">
    <property type="entry name" value="Ribonucl_H"/>
</dbReference>
<dbReference type="EnsemblBacteria" id="CAC12497">
    <property type="protein sequence ID" value="CAC12497"/>
    <property type="gene ID" value="CAC12497"/>
</dbReference>
<accession>Q9HIG3</accession>
<dbReference type="HOGENOM" id="CLU_1438173_0_0_2"/>
<organism evidence="5 6">
    <name type="scientific">Thermoplasma acidophilum (strain ATCC 25905 / DSM 1728 / JCM 9062 / NBRC 15155 / AMRC-C165)</name>
    <dbReference type="NCBI Taxonomy" id="273075"/>
    <lineage>
        <taxon>Archaea</taxon>
        <taxon>Methanobacteriati</taxon>
        <taxon>Thermoplasmatota</taxon>
        <taxon>Thermoplasmata</taxon>
        <taxon>Thermoplasmatales</taxon>
        <taxon>Thermoplasmataceae</taxon>
        <taxon>Thermoplasma</taxon>
    </lineage>
</organism>
<evidence type="ECO:0000313" key="6">
    <source>
        <dbReference type="Proteomes" id="UP000001024"/>
    </source>
</evidence>
<sequence length="188" mass="21252">MIFIDTETTGLDPTKCSVISVGAVVYEDPSSRFYMEARPDPDAMIDDGALAVNGFTKEYLSSIANAMYDMLTTFTEWYASNSSDYTVAGYNIDFDISFLSQECLMNSVRMIRIDRRIDLKNLFETSDLYKGGRKRLDDLLMALGLGTERKPHNALYGALAEAEAYAMLVEKRRILPQDDIERIFTTND</sequence>
<reference evidence="5 6" key="1">
    <citation type="journal article" date="2000" name="Nature">
        <title>The genome sequence of the thermoacidophilic scavenger Thermoplasma acidophilum.</title>
        <authorList>
            <person name="Ruepp A."/>
            <person name="Graml W."/>
            <person name="Santos-Martinez M.L."/>
            <person name="Koretke K.K."/>
            <person name="Volker C."/>
            <person name="Mewes H.W."/>
            <person name="Frishman D."/>
            <person name="Stocker S."/>
            <person name="Lupas A.N."/>
            <person name="Baumeister W."/>
        </authorList>
    </citation>
    <scope>NUCLEOTIDE SEQUENCE [LARGE SCALE GENOMIC DNA]</scope>
    <source>
        <strain evidence="6">ATCC 25905 / DSM 1728 / JCM 9062 / NBRC 15155 / AMRC-C165</strain>
    </source>
</reference>
<dbReference type="AlphaFoldDB" id="Q9HIG3"/>
<dbReference type="InterPro" id="IPR012337">
    <property type="entry name" value="RNaseH-like_sf"/>
</dbReference>
<feature type="domain" description="Exonuclease" evidence="4">
    <location>
        <begin position="1"/>
        <end position="174"/>
    </location>
</feature>
<dbReference type="Proteomes" id="UP000001024">
    <property type="component" value="Chromosome"/>
</dbReference>
<evidence type="ECO:0000256" key="3">
    <source>
        <dbReference type="ARBA" id="ARBA00022839"/>
    </source>
</evidence>
<dbReference type="PaxDb" id="273075-Ta1376"/>
<evidence type="ECO:0000256" key="2">
    <source>
        <dbReference type="ARBA" id="ARBA00022801"/>
    </source>
</evidence>
<dbReference type="GO" id="GO:0003676">
    <property type="term" value="F:nucleic acid binding"/>
    <property type="evidence" value="ECO:0007669"/>
    <property type="project" value="InterPro"/>
</dbReference>
<dbReference type="GO" id="GO:0008408">
    <property type="term" value="F:3'-5' exonuclease activity"/>
    <property type="evidence" value="ECO:0007669"/>
    <property type="project" value="TreeGrafter"/>
</dbReference>
<dbReference type="InParanoid" id="Q9HIG3"/>
<dbReference type="PANTHER" id="PTHR30231:SF4">
    <property type="entry name" value="PROTEIN NEN2"/>
    <property type="match status" value="1"/>
</dbReference>
<keyword evidence="2" id="KW-0378">Hydrolase</keyword>
<dbReference type="SMART" id="SM00479">
    <property type="entry name" value="EXOIII"/>
    <property type="match status" value="1"/>
</dbReference>
<name>Q9HIG3_THEAC</name>
<dbReference type="EMBL" id="AL445067">
    <property type="protein sequence ID" value="CAC12497.1"/>
    <property type="molecule type" value="Genomic_DNA"/>
</dbReference>
<dbReference type="KEGG" id="tac:Ta1376"/>
<keyword evidence="3" id="KW-0269">Exonuclease</keyword>
<keyword evidence="1" id="KW-0540">Nuclease</keyword>
<evidence type="ECO:0000313" key="5">
    <source>
        <dbReference type="EMBL" id="CAC12497.1"/>
    </source>
</evidence>
<keyword evidence="6" id="KW-1185">Reference proteome</keyword>
<dbReference type="InterPro" id="IPR036397">
    <property type="entry name" value="RNaseH_sf"/>
</dbReference>
<dbReference type="OrthoDB" id="376346at2157"/>
<dbReference type="CDD" id="cd06127">
    <property type="entry name" value="DEDDh"/>
    <property type="match status" value="1"/>
</dbReference>